<accession>A0A0M3AUN4</accession>
<evidence type="ECO:0000259" key="10">
    <source>
        <dbReference type="SMART" id="SM00400"/>
    </source>
</evidence>
<dbReference type="GO" id="GO:0003899">
    <property type="term" value="F:DNA-directed RNA polymerase activity"/>
    <property type="evidence" value="ECO:0007669"/>
    <property type="project" value="InterPro"/>
</dbReference>
<dbReference type="GO" id="GO:0008270">
    <property type="term" value="F:zinc ion binding"/>
    <property type="evidence" value="ECO:0007669"/>
    <property type="project" value="UniProtKB-KW"/>
</dbReference>
<proteinExistence type="predicted"/>
<dbReference type="Pfam" id="PF23639">
    <property type="entry name" value="DUF7146"/>
    <property type="match status" value="1"/>
</dbReference>
<organism evidence="11 12">
    <name type="scientific">Sphingobium chungbukense</name>
    <dbReference type="NCBI Taxonomy" id="56193"/>
    <lineage>
        <taxon>Bacteria</taxon>
        <taxon>Pseudomonadati</taxon>
        <taxon>Pseudomonadota</taxon>
        <taxon>Alphaproteobacteria</taxon>
        <taxon>Sphingomonadales</taxon>
        <taxon>Sphingomonadaceae</taxon>
        <taxon>Sphingobium</taxon>
    </lineage>
</organism>
<dbReference type="SMART" id="SM00400">
    <property type="entry name" value="ZnF_CHCC"/>
    <property type="match status" value="1"/>
</dbReference>
<dbReference type="Proteomes" id="UP000033874">
    <property type="component" value="Unassembled WGS sequence"/>
</dbReference>
<feature type="domain" description="Zinc finger CHC2-type" evidence="10">
    <location>
        <begin position="49"/>
        <end position="103"/>
    </location>
</feature>
<keyword evidence="8" id="KW-0862">Zinc</keyword>
<dbReference type="Gene3D" id="3.90.580.10">
    <property type="entry name" value="Zinc finger, CHC2-type domain"/>
    <property type="match status" value="1"/>
</dbReference>
<evidence type="ECO:0000256" key="7">
    <source>
        <dbReference type="ARBA" id="ARBA00022771"/>
    </source>
</evidence>
<dbReference type="InterPro" id="IPR055570">
    <property type="entry name" value="DUF7146"/>
</dbReference>
<dbReference type="GO" id="GO:0006269">
    <property type="term" value="P:DNA replication, synthesis of primer"/>
    <property type="evidence" value="ECO:0007669"/>
    <property type="project" value="UniProtKB-KW"/>
</dbReference>
<keyword evidence="5" id="KW-0235">DNA replication</keyword>
<keyword evidence="6" id="KW-0479">Metal-binding</keyword>
<evidence type="ECO:0000313" key="12">
    <source>
        <dbReference type="Proteomes" id="UP000033874"/>
    </source>
</evidence>
<dbReference type="InterPro" id="IPR034154">
    <property type="entry name" value="TOPRIM_DnaG/twinkle"/>
</dbReference>
<dbReference type="AlphaFoldDB" id="A0A0M3AUN4"/>
<keyword evidence="3" id="KW-0808">Transferase</keyword>
<dbReference type="InterPro" id="IPR006171">
    <property type="entry name" value="TOPRIM_dom"/>
</dbReference>
<evidence type="ECO:0000256" key="6">
    <source>
        <dbReference type="ARBA" id="ARBA00022723"/>
    </source>
</evidence>
<gene>
    <name evidence="11" type="ORF">YP76_10050</name>
</gene>
<dbReference type="EMBL" id="LBIC01000004">
    <property type="protein sequence ID" value="KKW92264.1"/>
    <property type="molecule type" value="Genomic_DNA"/>
</dbReference>
<dbReference type="PATRIC" id="fig|56193.3.peg.2086"/>
<evidence type="ECO:0000256" key="4">
    <source>
        <dbReference type="ARBA" id="ARBA00022695"/>
    </source>
</evidence>
<evidence type="ECO:0000256" key="8">
    <source>
        <dbReference type="ARBA" id="ARBA00022833"/>
    </source>
</evidence>
<name>A0A0M3AUN4_9SPHN</name>
<dbReference type="PANTHER" id="PTHR30313">
    <property type="entry name" value="DNA PRIMASE"/>
    <property type="match status" value="1"/>
</dbReference>
<evidence type="ECO:0000256" key="9">
    <source>
        <dbReference type="ARBA" id="ARBA00023163"/>
    </source>
</evidence>
<protein>
    <recommendedName>
        <fullName evidence="10">Zinc finger CHC2-type domain-containing protein</fullName>
    </recommendedName>
</protein>
<keyword evidence="9" id="KW-0804">Transcription</keyword>
<comment type="caution">
    <text evidence="11">The sequence shown here is derived from an EMBL/GenBank/DDBJ whole genome shotgun (WGS) entry which is preliminary data.</text>
</comment>
<sequence length="333" mass="36645">MSRGKASAGRRSRVNEADLRHLLDELKARIPASSVMGRAIKLKRAGRDYQGLCPFHQEKTPSFTVNDAKEFGHCFGCGWHGDIFRFVMDKEGCGFREAYQRLANDDLPTWTPQERAKAQAGQRLEDLEKEKDARRFFSESLPIVGTPGEVYLQARGITVAAPEFVRFGMVPSWRSKETGEWGRKRPAVICGAQDGSGAVVGIQRIFFKNDDPKLGKKDCKLSLGTIKGSALRLAPAGRSIIMAEGPEDGMSILQEGPGLPVWVPFGTSMMPAVDFPPEVRRVIIAGQNNTAGRIAANKAAISLSERGLEVAFAWPDRRFDDWNDQLRGALANG</sequence>
<reference evidence="11 12" key="1">
    <citation type="submission" date="2015-04" db="EMBL/GenBank/DDBJ databases">
        <title>Genome sequence of aromatic hydrocarbons-degrading Sphingobium chungbukense DJ77.</title>
        <authorList>
            <person name="Kim Y.-C."/>
            <person name="Chae J.-C."/>
        </authorList>
    </citation>
    <scope>NUCLEOTIDE SEQUENCE [LARGE SCALE GENOMIC DNA]</scope>
    <source>
        <strain evidence="11 12">DJ77</strain>
    </source>
</reference>
<evidence type="ECO:0000256" key="2">
    <source>
        <dbReference type="ARBA" id="ARBA00022515"/>
    </source>
</evidence>
<dbReference type="STRING" id="56193.YP76_10050"/>
<dbReference type="CDD" id="cd01029">
    <property type="entry name" value="TOPRIM_primases"/>
    <property type="match status" value="1"/>
</dbReference>
<keyword evidence="2" id="KW-0639">Primosome</keyword>
<dbReference type="PANTHER" id="PTHR30313:SF2">
    <property type="entry name" value="DNA PRIMASE"/>
    <property type="match status" value="1"/>
</dbReference>
<dbReference type="GO" id="GO:0003677">
    <property type="term" value="F:DNA binding"/>
    <property type="evidence" value="ECO:0007669"/>
    <property type="project" value="InterPro"/>
</dbReference>
<dbReference type="SUPFAM" id="SSF57783">
    <property type="entry name" value="Zinc beta-ribbon"/>
    <property type="match status" value="1"/>
</dbReference>
<dbReference type="GO" id="GO:0000428">
    <property type="term" value="C:DNA-directed RNA polymerase complex"/>
    <property type="evidence" value="ECO:0007669"/>
    <property type="project" value="UniProtKB-KW"/>
</dbReference>
<keyword evidence="7" id="KW-0863">Zinc-finger</keyword>
<evidence type="ECO:0000256" key="3">
    <source>
        <dbReference type="ARBA" id="ARBA00022679"/>
    </source>
</evidence>
<evidence type="ECO:0000313" key="11">
    <source>
        <dbReference type="EMBL" id="KKW92264.1"/>
    </source>
</evidence>
<keyword evidence="4" id="KW-0548">Nucleotidyltransferase</keyword>
<evidence type="ECO:0000256" key="1">
    <source>
        <dbReference type="ARBA" id="ARBA00022478"/>
    </source>
</evidence>
<keyword evidence="12" id="KW-1185">Reference proteome</keyword>
<dbReference type="InterPro" id="IPR036977">
    <property type="entry name" value="DNA_primase_Znf_CHC2"/>
</dbReference>
<dbReference type="InterPro" id="IPR002694">
    <property type="entry name" value="Znf_CHC2"/>
</dbReference>
<dbReference type="GO" id="GO:1990077">
    <property type="term" value="C:primosome complex"/>
    <property type="evidence" value="ECO:0007669"/>
    <property type="project" value="UniProtKB-KW"/>
</dbReference>
<keyword evidence="1" id="KW-0240">DNA-directed RNA polymerase</keyword>
<dbReference type="Gene3D" id="3.40.1360.10">
    <property type="match status" value="1"/>
</dbReference>
<evidence type="ECO:0000256" key="5">
    <source>
        <dbReference type="ARBA" id="ARBA00022705"/>
    </source>
</evidence>
<dbReference type="Pfam" id="PF13362">
    <property type="entry name" value="Toprim_3"/>
    <property type="match status" value="1"/>
</dbReference>
<dbReference type="Pfam" id="PF01807">
    <property type="entry name" value="Zn_ribbon_DnaG"/>
    <property type="match status" value="1"/>
</dbReference>
<dbReference type="GO" id="GO:0005737">
    <property type="term" value="C:cytoplasm"/>
    <property type="evidence" value="ECO:0007669"/>
    <property type="project" value="TreeGrafter"/>
</dbReference>
<dbReference type="InterPro" id="IPR050219">
    <property type="entry name" value="DnaG_primase"/>
</dbReference>